<dbReference type="PANTHER" id="PTHR38590">
    <property type="entry name" value="BLL0828 PROTEIN"/>
    <property type="match status" value="1"/>
</dbReference>
<name>A0A2H3P664_9BACT</name>
<dbReference type="PANTHER" id="PTHR38590:SF1">
    <property type="entry name" value="BLL0828 PROTEIN"/>
    <property type="match status" value="1"/>
</dbReference>
<dbReference type="GO" id="GO:0032259">
    <property type="term" value="P:methylation"/>
    <property type="evidence" value="ECO:0007669"/>
    <property type="project" value="UniProtKB-KW"/>
</dbReference>
<protein>
    <submittedName>
        <fullName evidence="2">DNA methylase</fullName>
    </submittedName>
</protein>
<organism evidence="2 3">
    <name type="scientific">Longimonas halophila</name>
    <dbReference type="NCBI Taxonomy" id="1469170"/>
    <lineage>
        <taxon>Bacteria</taxon>
        <taxon>Pseudomonadati</taxon>
        <taxon>Rhodothermota</taxon>
        <taxon>Rhodothermia</taxon>
        <taxon>Rhodothermales</taxon>
        <taxon>Salisaetaceae</taxon>
        <taxon>Longimonas</taxon>
    </lineage>
</organism>
<sequence>MTRFPYDRNLRPLARALRKNMTKSERRLWTHLRRKQRGYTFNQQFIIGRYIVDFYARQLRLAIEVDGVTHDYEQGDGSDAERQRALEALGITMLRFSSTRIFKDLEQVLYEIDACIDGCERKRRSQ</sequence>
<evidence type="ECO:0000313" key="3">
    <source>
        <dbReference type="Proteomes" id="UP000221024"/>
    </source>
</evidence>
<keyword evidence="2" id="KW-0489">Methyltransferase</keyword>
<comment type="caution">
    <text evidence="2">The sequence shown here is derived from an EMBL/GenBank/DDBJ whole genome shotgun (WGS) entry which is preliminary data.</text>
</comment>
<dbReference type="AlphaFoldDB" id="A0A2H3P664"/>
<keyword evidence="2" id="KW-0808">Transferase</keyword>
<dbReference type="RefSeq" id="WP_098062378.1">
    <property type="nucleotide sequence ID" value="NZ_PDEP01000008.1"/>
</dbReference>
<dbReference type="SUPFAM" id="SSF52980">
    <property type="entry name" value="Restriction endonuclease-like"/>
    <property type="match status" value="1"/>
</dbReference>
<evidence type="ECO:0000313" key="2">
    <source>
        <dbReference type="EMBL" id="PEN06485.1"/>
    </source>
</evidence>
<dbReference type="EMBL" id="PDEP01000008">
    <property type="protein sequence ID" value="PEN06485.1"/>
    <property type="molecule type" value="Genomic_DNA"/>
</dbReference>
<reference evidence="2 3" key="1">
    <citation type="submission" date="2017-10" db="EMBL/GenBank/DDBJ databases">
        <title>Draft genome of Longimonas halophila.</title>
        <authorList>
            <person name="Goh K.M."/>
            <person name="Shamsir M.S."/>
            <person name="Lim S.W."/>
        </authorList>
    </citation>
    <scope>NUCLEOTIDE SEQUENCE [LARGE SCALE GENOMIC DNA]</scope>
    <source>
        <strain evidence="2 3">KCTC 42399</strain>
    </source>
</reference>
<evidence type="ECO:0000259" key="1">
    <source>
        <dbReference type="Pfam" id="PF04480"/>
    </source>
</evidence>
<dbReference type="Pfam" id="PF04480">
    <property type="entry name" value="DUF559"/>
    <property type="match status" value="1"/>
</dbReference>
<dbReference type="GO" id="GO:0008168">
    <property type="term" value="F:methyltransferase activity"/>
    <property type="evidence" value="ECO:0007669"/>
    <property type="project" value="UniProtKB-KW"/>
</dbReference>
<dbReference type="InterPro" id="IPR047216">
    <property type="entry name" value="Endonuclease_DUF559_bact"/>
</dbReference>
<dbReference type="Gene3D" id="3.40.960.10">
    <property type="entry name" value="VSR Endonuclease"/>
    <property type="match status" value="1"/>
</dbReference>
<dbReference type="InterPro" id="IPR007569">
    <property type="entry name" value="DUF559"/>
</dbReference>
<dbReference type="InterPro" id="IPR011335">
    <property type="entry name" value="Restrct_endonuc-II-like"/>
</dbReference>
<dbReference type="OrthoDB" id="9798754at2"/>
<dbReference type="CDD" id="cd01038">
    <property type="entry name" value="Endonuclease_DUF559"/>
    <property type="match status" value="1"/>
</dbReference>
<dbReference type="Proteomes" id="UP000221024">
    <property type="component" value="Unassembled WGS sequence"/>
</dbReference>
<proteinExistence type="predicted"/>
<gene>
    <name evidence="2" type="ORF">CRI93_09390</name>
</gene>
<keyword evidence="3" id="KW-1185">Reference proteome</keyword>
<accession>A0A2H3P664</accession>
<feature type="domain" description="DUF559" evidence="1">
    <location>
        <begin position="10"/>
        <end position="114"/>
    </location>
</feature>